<organism evidence="11 16">
    <name type="scientific">Agrobacterium vitis</name>
    <name type="common">Rhizobium vitis</name>
    <dbReference type="NCBI Taxonomy" id="373"/>
    <lineage>
        <taxon>Bacteria</taxon>
        <taxon>Pseudomonadati</taxon>
        <taxon>Pseudomonadota</taxon>
        <taxon>Alphaproteobacteria</taxon>
        <taxon>Hyphomicrobiales</taxon>
        <taxon>Rhizobiaceae</taxon>
        <taxon>Rhizobium/Agrobacterium group</taxon>
        <taxon>Agrobacterium</taxon>
    </lineage>
</organism>
<sequence>MTSSPIVTVFGSLHYDIAVFGPDRPRQGETVTGTSWHPKSGGKGGNQAVSAAQAGVSTFMIGAVADDDFGQFLLANLKRRQVDDRFVRRNATASTGHATGMSVAIFDAQGDYGAVIVSGANLTLGNQDVAAAAELLSRTTVLVLQNEIPDAANVAAAKAVRQAGGRVLINAAPARALSADLQNLVDIIVVNAIEAEILAGVPVVETLDGALEAARRLLANFPDVVVTAGGAGVAYASRGGDEIVLPAVKVKVESTHGAGDMFIGVMAAALATGKSMRDALSLANIEAAKLVATPEAERA</sequence>
<evidence type="ECO:0000256" key="9">
    <source>
        <dbReference type="SAM" id="MobiDB-lite"/>
    </source>
</evidence>
<dbReference type="EMBL" id="WPHR01000010">
    <property type="protein sequence ID" value="MUZ73835.1"/>
    <property type="molecule type" value="Genomic_DNA"/>
</dbReference>
<dbReference type="Pfam" id="PF00294">
    <property type="entry name" value="PfkB"/>
    <property type="match status" value="1"/>
</dbReference>
<feature type="region of interest" description="Disordered" evidence="9">
    <location>
        <begin position="24"/>
        <end position="48"/>
    </location>
</feature>
<evidence type="ECO:0000313" key="17">
    <source>
        <dbReference type="Proteomes" id="UP000440716"/>
    </source>
</evidence>
<dbReference type="PANTHER" id="PTHR10584:SF166">
    <property type="entry name" value="RIBOKINASE"/>
    <property type="match status" value="1"/>
</dbReference>
<gene>
    <name evidence="12" type="ORF">BBI04_010940</name>
    <name evidence="11" type="ORF">DXT89_21035</name>
    <name evidence="14" type="ORF">GOZ88_10700</name>
    <name evidence="13" type="ORF">GOZ90_14200</name>
</gene>
<evidence type="ECO:0000313" key="18">
    <source>
        <dbReference type="Proteomes" id="UP000477951"/>
    </source>
</evidence>
<dbReference type="GO" id="GO:0005829">
    <property type="term" value="C:cytosol"/>
    <property type="evidence" value="ECO:0007669"/>
    <property type="project" value="TreeGrafter"/>
</dbReference>
<proteinExistence type="predicted"/>
<dbReference type="PRINTS" id="PR00990">
    <property type="entry name" value="RIBOKINASE"/>
</dbReference>
<dbReference type="Proteomes" id="UP000440716">
    <property type="component" value="Unassembled WGS sequence"/>
</dbReference>
<reference evidence="12 15" key="2">
    <citation type="submission" date="2019-11" db="EMBL/GenBank/DDBJ databases">
        <title>Whole-genome sequencing of Allorhizobium vitis.</title>
        <authorList>
            <person name="Gan H.M."/>
            <person name="Savka M.A."/>
        </authorList>
    </citation>
    <scope>NUCLEOTIDE SEQUENCE [LARGE SCALE GENOMIC DNA]</scope>
    <source>
        <strain evidence="12 15">AB4</strain>
    </source>
</reference>
<dbReference type="Proteomes" id="UP000436911">
    <property type="component" value="Unassembled WGS sequence"/>
</dbReference>
<dbReference type="OrthoDB" id="63083at2"/>
<keyword evidence="5" id="KW-0067">ATP-binding</keyword>
<dbReference type="EMBL" id="MBEV02000005">
    <property type="protein sequence ID" value="MUP05337.1"/>
    <property type="molecule type" value="Genomic_DNA"/>
</dbReference>
<evidence type="ECO:0000313" key="16">
    <source>
        <dbReference type="Proteomes" id="UP000436911"/>
    </source>
</evidence>
<evidence type="ECO:0000256" key="7">
    <source>
        <dbReference type="ARBA" id="ARBA00022958"/>
    </source>
</evidence>
<dbReference type="InterPro" id="IPR029056">
    <property type="entry name" value="Ribokinase-like"/>
</dbReference>
<dbReference type="Gene3D" id="3.40.1190.20">
    <property type="match status" value="1"/>
</dbReference>
<dbReference type="GO" id="GO:0006014">
    <property type="term" value="P:D-ribose metabolic process"/>
    <property type="evidence" value="ECO:0007669"/>
    <property type="project" value="InterPro"/>
</dbReference>
<dbReference type="Proteomes" id="UP000477951">
    <property type="component" value="Unassembled WGS sequence"/>
</dbReference>
<reference evidence="11 16" key="1">
    <citation type="submission" date="2018-08" db="EMBL/GenBank/DDBJ databases">
        <title>Genome sequencing of Agrobacterium vitis strain ICMP 10754.</title>
        <authorList>
            <person name="Visnovsky S.B."/>
            <person name="Pitman A.R."/>
        </authorList>
    </citation>
    <scope>NUCLEOTIDE SEQUENCE [LARGE SCALE GENOMIC DNA]</scope>
    <source>
        <strain evidence="11 16">ICMP 10754</strain>
    </source>
</reference>
<evidence type="ECO:0000313" key="14">
    <source>
        <dbReference type="EMBL" id="MVA56581.1"/>
    </source>
</evidence>
<name>A0A109CLW1_AGRVI</name>
<dbReference type="InterPro" id="IPR011877">
    <property type="entry name" value="Ribokinase"/>
</dbReference>
<dbReference type="Proteomes" id="UP000175993">
    <property type="component" value="Unassembled WGS sequence"/>
</dbReference>
<keyword evidence="1" id="KW-0808">Transferase</keyword>
<reference evidence="17 18" key="3">
    <citation type="submission" date="2019-12" db="EMBL/GenBank/DDBJ databases">
        <title>Whole-genome sequencing of Allorhizobium vitis.</title>
        <authorList>
            <person name="Gan H.M."/>
            <person name="Szegedi E."/>
            <person name="Burr T."/>
            <person name="Savka M.A."/>
        </authorList>
    </citation>
    <scope>NUCLEOTIDE SEQUENCE [LARGE SCALE GENOMIC DNA]</scope>
    <source>
        <strain evidence="14 17">CG415</strain>
        <strain evidence="13 18">CG516</strain>
    </source>
</reference>
<comment type="caution">
    <text evidence="11">The sequence shown here is derived from an EMBL/GenBank/DDBJ whole genome shotgun (WGS) entry which is preliminary data.</text>
</comment>
<dbReference type="InterPro" id="IPR011611">
    <property type="entry name" value="PfkB_dom"/>
</dbReference>
<dbReference type="CDD" id="cd01174">
    <property type="entry name" value="ribokinase"/>
    <property type="match status" value="1"/>
</dbReference>
<evidence type="ECO:0000259" key="10">
    <source>
        <dbReference type="Pfam" id="PF00294"/>
    </source>
</evidence>
<evidence type="ECO:0000256" key="4">
    <source>
        <dbReference type="ARBA" id="ARBA00022777"/>
    </source>
</evidence>
<dbReference type="SUPFAM" id="SSF53613">
    <property type="entry name" value="Ribokinase-like"/>
    <property type="match status" value="1"/>
</dbReference>
<keyword evidence="4 11" id="KW-0418">Kinase</keyword>
<feature type="domain" description="Carbohydrate kinase PfkB" evidence="10">
    <location>
        <begin position="7"/>
        <end position="293"/>
    </location>
</feature>
<dbReference type="GO" id="GO:0005524">
    <property type="term" value="F:ATP binding"/>
    <property type="evidence" value="ECO:0007669"/>
    <property type="project" value="UniProtKB-KW"/>
</dbReference>
<keyword evidence="8" id="KW-0119">Carbohydrate metabolism</keyword>
<evidence type="ECO:0000256" key="1">
    <source>
        <dbReference type="ARBA" id="ARBA00022679"/>
    </source>
</evidence>
<dbReference type="EMBL" id="QUSG01000017">
    <property type="protein sequence ID" value="KAA3523430.1"/>
    <property type="molecule type" value="Genomic_DNA"/>
</dbReference>
<keyword evidence="6" id="KW-0460">Magnesium</keyword>
<evidence type="ECO:0000313" key="12">
    <source>
        <dbReference type="EMBL" id="MUP05337.1"/>
    </source>
</evidence>
<evidence type="ECO:0000313" key="13">
    <source>
        <dbReference type="EMBL" id="MUZ73835.1"/>
    </source>
</evidence>
<evidence type="ECO:0000256" key="3">
    <source>
        <dbReference type="ARBA" id="ARBA00022741"/>
    </source>
</evidence>
<dbReference type="GeneID" id="60684005"/>
<keyword evidence="7" id="KW-0630">Potassium</keyword>
<evidence type="ECO:0000256" key="8">
    <source>
        <dbReference type="ARBA" id="ARBA00023277"/>
    </source>
</evidence>
<accession>A0A109CLW1</accession>
<dbReference type="PANTHER" id="PTHR10584">
    <property type="entry name" value="SUGAR KINASE"/>
    <property type="match status" value="1"/>
</dbReference>
<evidence type="ECO:0000256" key="5">
    <source>
        <dbReference type="ARBA" id="ARBA00022840"/>
    </source>
</evidence>
<dbReference type="AlphaFoldDB" id="A0A109CLW1"/>
<keyword evidence="3" id="KW-0547">Nucleotide-binding</keyword>
<evidence type="ECO:0000313" key="11">
    <source>
        <dbReference type="EMBL" id="KAA3523430.1"/>
    </source>
</evidence>
<protein>
    <submittedName>
        <fullName evidence="11">Ribokinase</fullName>
    </submittedName>
</protein>
<evidence type="ECO:0000313" key="15">
    <source>
        <dbReference type="Proteomes" id="UP000175993"/>
    </source>
</evidence>
<evidence type="ECO:0000256" key="6">
    <source>
        <dbReference type="ARBA" id="ARBA00022842"/>
    </source>
</evidence>
<dbReference type="RefSeq" id="WP_060720053.1">
    <property type="nucleotide sequence ID" value="NZ_CP118261.1"/>
</dbReference>
<dbReference type="InterPro" id="IPR002139">
    <property type="entry name" value="Ribo/fructo_kinase"/>
</dbReference>
<keyword evidence="2" id="KW-0479">Metal-binding</keyword>
<dbReference type="EMBL" id="WPHU01000004">
    <property type="protein sequence ID" value="MVA56581.1"/>
    <property type="molecule type" value="Genomic_DNA"/>
</dbReference>
<evidence type="ECO:0000256" key="2">
    <source>
        <dbReference type="ARBA" id="ARBA00022723"/>
    </source>
</evidence>
<dbReference type="GO" id="GO:0046872">
    <property type="term" value="F:metal ion binding"/>
    <property type="evidence" value="ECO:0007669"/>
    <property type="project" value="UniProtKB-KW"/>
</dbReference>
<dbReference type="GO" id="GO:0004747">
    <property type="term" value="F:ribokinase activity"/>
    <property type="evidence" value="ECO:0007669"/>
    <property type="project" value="InterPro"/>
</dbReference>